<comment type="pathway">
    <text evidence="1">Mycotoxin biosynthesis.</text>
</comment>
<dbReference type="PANTHER" id="PTHR33365:SF4">
    <property type="entry name" value="CYCLOCHLOROTINE BIOSYNTHESIS PROTEIN O"/>
    <property type="match status" value="1"/>
</dbReference>
<dbReference type="AlphaFoldDB" id="A0A0F4YIY7"/>
<evidence type="ECO:0000256" key="3">
    <source>
        <dbReference type="SAM" id="MobiDB-lite"/>
    </source>
</evidence>
<dbReference type="InterPro" id="IPR021765">
    <property type="entry name" value="UstYa-like"/>
</dbReference>
<reference evidence="4 5" key="1">
    <citation type="submission" date="2015-04" db="EMBL/GenBank/DDBJ databases">
        <authorList>
            <person name="Heijne W.H."/>
            <person name="Fedorova N.D."/>
            <person name="Nierman W.C."/>
            <person name="Vollebregt A.W."/>
            <person name="Zhao Z."/>
            <person name="Wu L."/>
            <person name="Kumar M."/>
            <person name="Stam H."/>
            <person name="van den Berg M.A."/>
            <person name="Pel H.J."/>
        </authorList>
    </citation>
    <scope>NUCLEOTIDE SEQUENCE [LARGE SCALE GENOMIC DNA]</scope>
    <source>
        <strain evidence="4 5">CBS 393.64</strain>
    </source>
</reference>
<evidence type="ECO:0008006" key="6">
    <source>
        <dbReference type="Google" id="ProtNLM"/>
    </source>
</evidence>
<comment type="similarity">
    <text evidence="2">Belongs to the ustYa family.</text>
</comment>
<feature type="region of interest" description="Disordered" evidence="3">
    <location>
        <begin position="1"/>
        <end position="29"/>
    </location>
</feature>
<dbReference type="PANTHER" id="PTHR33365">
    <property type="entry name" value="YALI0B05434P"/>
    <property type="match status" value="1"/>
</dbReference>
<dbReference type="OrthoDB" id="3687641at2759"/>
<evidence type="ECO:0000256" key="1">
    <source>
        <dbReference type="ARBA" id="ARBA00004685"/>
    </source>
</evidence>
<comment type="caution">
    <text evidence="4">The sequence shown here is derived from an EMBL/GenBank/DDBJ whole genome shotgun (WGS) entry which is preliminary data.</text>
</comment>
<dbReference type="STRING" id="1408163.A0A0F4YIY7"/>
<proteinExistence type="inferred from homology"/>
<organism evidence="4 5">
    <name type="scientific">Rasamsonia emersonii (strain ATCC 16479 / CBS 393.64 / IMI 116815)</name>
    <dbReference type="NCBI Taxonomy" id="1408163"/>
    <lineage>
        <taxon>Eukaryota</taxon>
        <taxon>Fungi</taxon>
        <taxon>Dikarya</taxon>
        <taxon>Ascomycota</taxon>
        <taxon>Pezizomycotina</taxon>
        <taxon>Eurotiomycetes</taxon>
        <taxon>Eurotiomycetidae</taxon>
        <taxon>Eurotiales</taxon>
        <taxon>Trichocomaceae</taxon>
        <taxon>Rasamsonia</taxon>
    </lineage>
</organism>
<sequence length="273" mass="31537">MPYDTGKDIADGNASRTSVSDLEDSPLTGNEEQRFQLKQHRKCRPQWPANDSPIWKVWSLIMTVCSLLLLLSTVIHRNNPKPEILASCRTTSPLENYPHPVETWKKENLIETKYYRDLRYMTLDHEADYLWREHVLMATGNIRVPSEDGEENGTLMSISMFHQLHCLAKMRLALQQAREGIDIGVDWRDDAHWPHCFDYLRSSIMCFADGTLERVTLQPGPRDDGTFVKIIDGGVETRYCRDTRPLYELERQYGPNSHYGHDAAEEFQVAPGR</sequence>
<evidence type="ECO:0000256" key="2">
    <source>
        <dbReference type="ARBA" id="ARBA00035112"/>
    </source>
</evidence>
<dbReference type="Proteomes" id="UP000053958">
    <property type="component" value="Unassembled WGS sequence"/>
</dbReference>
<keyword evidence="5" id="KW-1185">Reference proteome</keyword>
<feature type="compositionally biased region" description="Basic and acidic residues" evidence="3">
    <location>
        <begin position="1"/>
        <end position="10"/>
    </location>
</feature>
<dbReference type="GeneID" id="25320138"/>
<evidence type="ECO:0000313" key="5">
    <source>
        <dbReference type="Proteomes" id="UP000053958"/>
    </source>
</evidence>
<dbReference type="Pfam" id="PF11807">
    <property type="entry name" value="UstYa"/>
    <property type="match status" value="1"/>
</dbReference>
<name>A0A0F4YIY7_RASE3</name>
<accession>A0A0F4YIY7</accession>
<gene>
    <name evidence="4" type="ORF">T310_7873</name>
</gene>
<evidence type="ECO:0000313" key="4">
    <source>
        <dbReference type="EMBL" id="KKA18174.1"/>
    </source>
</evidence>
<dbReference type="GO" id="GO:0043386">
    <property type="term" value="P:mycotoxin biosynthetic process"/>
    <property type="evidence" value="ECO:0007669"/>
    <property type="project" value="InterPro"/>
</dbReference>
<dbReference type="EMBL" id="LASV01000487">
    <property type="protein sequence ID" value="KKA18174.1"/>
    <property type="molecule type" value="Genomic_DNA"/>
</dbReference>
<dbReference type="RefSeq" id="XP_013324786.1">
    <property type="nucleotide sequence ID" value="XM_013469332.1"/>
</dbReference>
<protein>
    <recommendedName>
        <fullName evidence="6">Tat pathway signal sequence</fullName>
    </recommendedName>
</protein>